<protein>
    <recommendedName>
        <fullName evidence="1">Cupin type-2 domain-containing protein</fullName>
    </recommendedName>
</protein>
<dbReference type="InterPro" id="IPR013096">
    <property type="entry name" value="Cupin_2"/>
</dbReference>
<evidence type="ECO:0000259" key="1">
    <source>
        <dbReference type="Pfam" id="PF07883"/>
    </source>
</evidence>
<comment type="caution">
    <text evidence="2">The sequence shown here is derived from an EMBL/GenBank/DDBJ whole genome shotgun (WGS) entry which is preliminary data.</text>
</comment>
<dbReference type="CDD" id="cd02219">
    <property type="entry name" value="cupin_YjlB-like"/>
    <property type="match status" value="1"/>
</dbReference>
<proteinExistence type="predicted"/>
<dbReference type="InterPro" id="IPR014710">
    <property type="entry name" value="RmlC-like_jellyroll"/>
</dbReference>
<feature type="domain" description="Cupin type-2" evidence="1">
    <location>
        <begin position="55"/>
        <end position="127"/>
    </location>
</feature>
<dbReference type="PANTHER" id="PTHR36448:SF2">
    <property type="entry name" value="CUPIN TYPE-1 DOMAIN-CONTAINING PROTEIN"/>
    <property type="match status" value="1"/>
</dbReference>
<reference evidence="2 3" key="1">
    <citation type="journal article" date="2021" name="Nat. Commun.">
        <title>Genetic determinants of endophytism in the Arabidopsis root mycobiome.</title>
        <authorList>
            <person name="Mesny F."/>
            <person name="Miyauchi S."/>
            <person name="Thiergart T."/>
            <person name="Pickel B."/>
            <person name="Atanasova L."/>
            <person name="Karlsson M."/>
            <person name="Huettel B."/>
            <person name="Barry K.W."/>
            <person name="Haridas S."/>
            <person name="Chen C."/>
            <person name="Bauer D."/>
            <person name="Andreopoulos W."/>
            <person name="Pangilinan J."/>
            <person name="LaButti K."/>
            <person name="Riley R."/>
            <person name="Lipzen A."/>
            <person name="Clum A."/>
            <person name="Drula E."/>
            <person name="Henrissat B."/>
            <person name="Kohler A."/>
            <person name="Grigoriev I.V."/>
            <person name="Martin F.M."/>
            <person name="Hacquard S."/>
        </authorList>
    </citation>
    <scope>NUCLEOTIDE SEQUENCE [LARGE SCALE GENOMIC DNA]</scope>
    <source>
        <strain evidence="2 3">MPI-CAGE-CH-0241</strain>
    </source>
</reference>
<organism evidence="2 3">
    <name type="scientific">Thelonectria olida</name>
    <dbReference type="NCBI Taxonomy" id="1576542"/>
    <lineage>
        <taxon>Eukaryota</taxon>
        <taxon>Fungi</taxon>
        <taxon>Dikarya</taxon>
        <taxon>Ascomycota</taxon>
        <taxon>Pezizomycotina</taxon>
        <taxon>Sordariomycetes</taxon>
        <taxon>Hypocreomycetidae</taxon>
        <taxon>Hypocreales</taxon>
        <taxon>Nectriaceae</taxon>
        <taxon>Thelonectria</taxon>
    </lineage>
</organism>
<dbReference type="Gene3D" id="2.60.120.10">
    <property type="entry name" value="Jelly Rolls"/>
    <property type="match status" value="1"/>
</dbReference>
<dbReference type="EMBL" id="JAGPYM010000006">
    <property type="protein sequence ID" value="KAH6893117.1"/>
    <property type="molecule type" value="Genomic_DNA"/>
</dbReference>
<evidence type="ECO:0000313" key="2">
    <source>
        <dbReference type="EMBL" id="KAH6893117.1"/>
    </source>
</evidence>
<evidence type="ECO:0000313" key="3">
    <source>
        <dbReference type="Proteomes" id="UP000777438"/>
    </source>
</evidence>
<dbReference type="PANTHER" id="PTHR36448">
    <property type="entry name" value="BLR7373 PROTEIN"/>
    <property type="match status" value="1"/>
</dbReference>
<sequence>MVVNQVVPETFFVPPTAHSPNSHVPVIVYRNALVDRTPEGAMDAMETNEWTKGGHWKIAKETLAATPHFHAVTHECYTVLKGSGTYLLGKSPLDPAVDQGGNPVGVTFTAQAGDVFAFPAGVTHYVTDTEGNYEIIGFYSLTEHNSREEPFDMNLALGTEEETNEIRERIKQIATPVHDPIYGKEGPMPRIWSKV</sequence>
<dbReference type="AlphaFoldDB" id="A0A9P9AS66"/>
<gene>
    <name evidence="2" type="ORF">B0T10DRAFT_399724</name>
</gene>
<name>A0A9P9AS66_9HYPO</name>
<dbReference type="Pfam" id="PF07883">
    <property type="entry name" value="Cupin_2"/>
    <property type="match status" value="1"/>
</dbReference>
<dbReference type="Proteomes" id="UP000777438">
    <property type="component" value="Unassembled WGS sequence"/>
</dbReference>
<dbReference type="InterPro" id="IPR011051">
    <property type="entry name" value="RmlC_Cupin_sf"/>
</dbReference>
<dbReference type="InterPro" id="IPR047121">
    <property type="entry name" value="YjiB-like"/>
</dbReference>
<dbReference type="SUPFAM" id="SSF51182">
    <property type="entry name" value="RmlC-like cupins"/>
    <property type="match status" value="1"/>
</dbReference>
<keyword evidence="3" id="KW-1185">Reference proteome</keyword>
<accession>A0A9P9AS66</accession>
<dbReference type="OrthoDB" id="2446447at2759"/>